<evidence type="ECO:0000313" key="1">
    <source>
        <dbReference type="EMBL" id="SCG79288.1"/>
    </source>
</evidence>
<dbReference type="Gene3D" id="3.30.565.10">
    <property type="entry name" value="Histidine kinase-like ATPase, C-terminal domain"/>
    <property type="match status" value="1"/>
</dbReference>
<dbReference type="Proteomes" id="UP000199360">
    <property type="component" value="Unassembled WGS sequence"/>
</dbReference>
<dbReference type="InterPro" id="IPR036890">
    <property type="entry name" value="HATPase_C_sf"/>
</dbReference>
<proteinExistence type="predicted"/>
<dbReference type="STRING" id="745366.GA0070213_12543"/>
<sequence length="533" mass="59013">MCGLGSIAPLETAISLYALSAGRMGSELSTWREEIPTSGSLQLPPDPHALEGLGRNHRVETALADLVDNAIDALASEVVIRFVQSNGRLRSLYVADNGQGIAADRIDSAMTVGGRREYAVGSLGKFGLGMKAASFSQARSLTVLSRSAQGDINGRRWHLGSLSDFRCSIIPQDFVAEELEREWGFKTDGAGGRTVVRWDDITGFTVTNDHDRVQAFLNATITKILDHLGLVLHRFLASGSLRIAVDVEDVDRSIVGAQFEAEALDPFGYHRSGHTDYPRTLVGEHDGHQLAFECHIWPGRSKLPNFRLPGGPVERQGLYFYRSNRLLHAGGWDGLAVPDPRLQLARVAIDISDDVMGVFSMNPEKSRVTVGPDFAYLAESARDAADMRMPDYLRDAENAYKRSRERSRDRRKMLPPGKGLDPLVKRAIGDEVPFVAGEEPIDIRWRRFDGLDLFAVDREQRTLWLNDRYRPAIVGGGRGGLNDAPLVKAMLYLLVEDTFQGEYLGPKDKDNLAMWQEILTTAARSQDARRARS</sequence>
<keyword evidence="2" id="KW-1185">Reference proteome</keyword>
<keyword evidence="1" id="KW-0418">Kinase</keyword>
<keyword evidence="1" id="KW-0808">Transferase</keyword>
<dbReference type="GO" id="GO:0016301">
    <property type="term" value="F:kinase activity"/>
    <property type="evidence" value="ECO:0007669"/>
    <property type="project" value="UniProtKB-KW"/>
</dbReference>
<protein>
    <submittedName>
        <fullName evidence="1">Histidine kinase-, DNA gyrase B-, and HSP90-like ATPase</fullName>
    </submittedName>
</protein>
<dbReference type="Pfam" id="PF13589">
    <property type="entry name" value="HATPase_c_3"/>
    <property type="match status" value="1"/>
</dbReference>
<dbReference type="SUPFAM" id="SSF55874">
    <property type="entry name" value="ATPase domain of HSP90 chaperone/DNA topoisomerase II/histidine kinase"/>
    <property type="match status" value="1"/>
</dbReference>
<reference evidence="2" key="1">
    <citation type="submission" date="2016-06" db="EMBL/GenBank/DDBJ databases">
        <authorList>
            <person name="Varghese N."/>
            <person name="Submissions Spin"/>
        </authorList>
    </citation>
    <scope>NUCLEOTIDE SEQUENCE [LARGE SCALE GENOMIC DNA]</scope>
    <source>
        <strain evidence="2">DSM 45647</strain>
    </source>
</reference>
<dbReference type="EMBL" id="FMDM01000025">
    <property type="protein sequence ID" value="SCG79288.1"/>
    <property type="molecule type" value="Genomic_DNA"/>
</dbReference>
<dbReference type="AlphaFoldDB" id="A0A1C5K9A3"/>
<name>A0A1C5K9A3_9ACTN</name>
<evidence type="ECO:0000313" key="2">
    <source>
        <dbReference type="Proteomes" id="UP000199360"/>
    </source>
</evidence>
<gene>
    <name evidence="1" type="ORF">GA0070213_12543</name>
</gene>
<accession>A0A1C5K9A3</accession>
<organism evidence="1 2">
    <name type="scientific">Micromonospora humi</name>
    <dbReference type="NCBI Taxonomy" id="745366"/>
    <lineage>
        <taxon>Bacteria</taxon>
        <taxon>Bacillati</taxon>
        <taxon>Actinomycetota</taxon>
        <taxon>Actinomycetes</taxon>
        <taxon>Micromonosporales</taxon>
        <taxon>Micromonosporaceae</taxon>
        <taxon>Micromonospora</taxon>
    </lineage>
</organism>